<dbReference type="EMBL" id="DXBS01000152">
    <property type="protein sequence ID" value="HIZ25438.1"/>
    <property type="molecule type" value="Genomic_DNA"/>
</dbReference>
<protein>
    <submittedName>
        <fullName evidence="1">Uncharacterized protein</fullName>
    </submittedName>
</protein>
<dbReference type="AlphaFoldDB" id="A0A9D2IVW6"/>
<proteinExistence type="predicted"/>
<feature type="non-terminal residue" evidence="1">
    <location>
        <position position="1"/>
    </location>
</feature>
<accession>A0A9D2IVW6</accession>
<evidence type="ECO:0000313" key="1">
    <source>
        <dbReference type="EMBL" id="HIZ25438.1"/>
    </source>
</evidence>
<reference evidence="1" key="2">
    <citation type="submission" date="2021-04" db="EMBL/GenBank/DDBJ databases">
        <authorList>
            <person name="Gilroy R."/>
        </authorList>
    </citation>
    <scope>NUCLEOTIDE SEQUENCE</scope>
    <source>
        <strain evidence="1">CHK33-5263</strain>
    </source>
</reference>
<sequence length="63" mass="7706">EKMIYYPYRLRYVVTIYFGELREGGAWSLHLLFENGTKKTLRFFSKRDILKLKELYPDSLEIR</sequence>
<name>A0A9D2IVW6_9FIRM</name>
<dbReference type="Proteomes" id="UP000824044">
    <property type="component" value="Unassembled WGS sequence"/>
</dbReference>
<evidence type="ECO:0000313" key="2">
    <source>
        <dbReference type="Proteomes" id="UP000824044"/>
    </source>
</evidence>
<organism evidence="1 2">
    <name type="scientific">Candidatus Gallimonas intestinigallinarum</name>
    <dbReference type="NCBI Taxonomy" id="2838604"/>
    <lineage>
        <taxon>Bacteria</taxon>
        <taxon>Bacillati</taxon>
        <taxon>Bacillota</taxon>
        <taxon>Clostridia</taxon>
        <taxon>Candidatus Gallimonas</taxon>
    </lineage>
</organism>
<comment type="caution">
    <text evidence="1">The sequence shown here is derived from an EMBL/GenBank/DDBJ whole genome shotgun (WGS) entry which is preliminary data.</text>
</comment>
<gene>
    <name evidence="1" type="ORF">H9812_08260</name>
</gene>
<reference evidence="1" key="1">
    <citation type="journal article" date="2021" name="PeerJ">
        <title>Extensive microbial diversity within the chicken gut microbiome revealed by metagenomics and culture.</title>
        <authorList>
            <person name="Gilroy R."/>
            <person name="Ravi A."/>
            <person name="Getino M."/>
            <person name="Pursley I."/>
            <person name="Horton D.L."/>
            <person name="Alikhan N.F."/>
            <person name="Baker D."/>
            <person name="Gharbi K."/>
            <person name="Hall N."/>
            <person name="Watson M."/>
            <person name="Adriaenssens E.M."/>
            <person name="Foster-Nyarko E."/>
            <person name="Jarju S."/>
            <person name="Secka A."/>
            <person name="Antonio M."/>
            <person name="Oren A."/>
            <person name="Chaudhuri R.R."/>
            <person name="La Ragione R."/>
            <person name="Hildebrand F."/>
            <person name="Pallen M.J."/>
        </authorList>
    </citation>
    <scope>NUCLEOTIDE SEQUENCE</scope>
    <source>
        <strain evidence="1">CHK33-5263</strain>
    </source>
</reference>